<reference evidence="3 4" key="1">
    <citation type="submission" date="2013-04" db="EMBL/GenBank/DDBJ databases">
        <title>The Genome Sequence of Treponema medium ATCC 700293.</title>
        <authorList>
            <consortium name="The Broad Institute Genomics Platform"/>
            <person name="Earl A."/>
            <person name="Ward D."/>
            <person name="Feldgarden M."/>
            <person name="Gevers D."/>
            <person name="Leonetti C."/>
            <person name="Blanton J.M."/>
            <person name="Dewhirst F.E."/>
            <person name="Izard J."/>
            <person name="Walker B."/>
            <person name="Young S."/>
            <person name="Zeng Q."/>
            <person name="Gargeya S."/>
            <person name="Fitzgerald M."/>
            <person name="Haas B."/>
            <person name="Abouelleil A."/>
            <person name="Allen A.W."/>
            <person name="Alvarado L."/>
            <person name="Arachchi H.M."/>
            <person name="Berlin A.M."/>
            <person name="Chapman S.B."/>
            <person name="Gainer-Dewar J."/>
            <person name="Goldberg J."/>
            <person name="Griggs A."/>
            <person name="Gujja S."/>
            <person name="Hansen M."/>
            <person name="Howarth C."/>
            <person name="Imamovic A."/>
            <person name="Ireland A."/>
            <person name="Larimer J."/>
            <person name="McCowan C."/>
            <person name="Murphy C."/>
            <person name="Pearson M."/>
            <person name="Poon T.W."/>
            <person name="Priest M."/>
            <person name="Roberts A."/>
            <person name="Saif S."/>
            <person name="Shea T."/>
            <person name="Sisk P."/>
            <person name="Sykes S."/>
            <person name="Wortman J."/>
            <person name="Nusbaum C."/>
            <person name="Birren B."/>
        </authorList>
    </citation>
    <scope>NUCLEOTIDE SEQUENCE [LARGE SCALE GENOMIC DNA]</scope>
    <source>
        <strain evidence="3 4">ATCC 700293</strain>
    </source>
</reference>
<dbReference type="Proteomes" id="UP000014634">
    <property type="component" value="Unassembled WGS sequence"/>
</dbReference>
<feature type="domain" description="Atrophied bacterial Ig" evidence="2">
    <location>
        <begin position="524"/>
        <end position="592"/>
    </location>
</feature>
<dbReference type="InterPro" id="IPR044060">
    <property type="entry name" value="Bacterial_rp_domain"/>
</dbReference>
<dbReference type="PROSITE" id="PS51257">
    <property type="entry name" value="PROKAR_LIPOPROTEIN"/>
    <property type="match status" value="1"/>
</dbReference>
<gene>
    <name evidence="3" type="ORF">HMPREF9195_00219</name>
</gene>
<feature type="domain" description="Atrophied bacterial Ig" evidence="2">
    <location>
        <begin position="311"/>
        <end position="402"/>
    </location>
</feature>
<organism evidence="3 4">
    <name type="scientific">Treponema medium ATCC 700293</name>
    <dbReference type="NCBI Taxonomy" id="1125700"/>
    <lineage>
        <taxon>Bacteria</taxon>
        <taxon>Pseudomonadati</taxon>
        <taxon>Spirochaetota</taxon>
        <taxon>Spirochaetia</taxon>
        <taxon>Spirochaetales</taxon>
        <taxon>Treponemataceae</taxon>
        <taxon>Treponema</taxon>
    </lineage>
</organism>
<evidence type="ECO:0000313" key="3">
    <source>
        <dbReference type="EMBL" id="EPF29518.1"/>
    </source>
</evidence>
<evidence type="ECO:0000259" key="1">
    <source>
        <dbReference type="Pfam" id="PF18998"/>
    </source>
</evidence>
<feature type="domain" description="Bacterial repeat" evidence="1">
    <location>
        <begin position="46"/>
        <end position="121"/>
    </location>
</feature>
<protein>
    <submittedName>
        <fullName evidence="3">Uncharacterized protein</fullName>
    </submittedName>
</protein>
<accession>A0AA87NRF9</accession>
<dbReference type="RefSeq" id="WP_016522218.1">
    <property type="nucleotide sequence ID" value="NZ_KE332517.1"/>
</dbReference>
<feature type="domain" description="Bacterial repeat" evidence="1">
    <location>
        <begin position="129"/>
        <end position="209"/>
    </location>
</feature>
<name>A0AA87NRF9_TREMD</name>
<dbReference type="EMBL" id="ATFE01000003">
    <property type="protein sequence ID" value="EPF29518.1"/>
    <property type="molecule type" value="Genomic_DNA"/>
</dbReference>
<dbReference type="Pfam" id="PF20578">
    <property type="entry name" value="aBig_2"/>
    <property type="match status" value="3"/>
</dbReference>
<dbReference type="InterPro" id="IPR046780">
    <property type="entry name" value="aBig_2"/>
</dbReference>
<dbReference type="Pfam" id="PF18998">
    <property type="entry name" value="Flg_new_2"/>
    <property type="match status" value="3"/>
</dbReference>
<dbReference type="AlphaFoldDB" id="A0AA87NRF9"/>
<comment type="caution">
    <text evidence="3">The sequence shown here is derived from an EMBL/GenBank/DDBJ whole genome shotgun (WGS) entry which is preliminary data.</text>
</comment>
<proteinExistence type="predicted"/>
<evidence type="ECO:0000313" key="4">
    <source>
        <dbReference type="Proteomes" id="UP000014634"/>
    </source>
</evidence>
<feature type="domain" description="Bacterial repeat" evidence="1">
    <location>
        <begin position="237"/>
        <end position="302"/>
    </location>
</feature>
<feature type="domain" description="Atrophied bacterial Ig" evidence="2">
    <location>
        <begin position="450"/>
        <end position="502"/>
    </location>
</feature>
<sequence length="928" mass="100619">MNHDAKKSIRHFMKTLSTCIALVAAVMFLGCKSPVENGSKTPAAQYKVTVEKTAGGNVTVMPALPDSGMVNKNTELTFIATKLGGYKFVKWERDGADSGVNEPTYKLTVTQPVRIKAVFEVDGTPITKHTVTLTPPINGTVTSVPEIPSDKQVADGTEITFTATAQSGYTVEKWTVSPNTALKTGGAEGNQTATVTITADTTIAVTFKHSEAPSQPKHTVTFSVDGENGFLEAKVDGTKINSGDQVEKGKTVVFTAKPFSDYSVDTWSIDGSAFEGGSGAAGSQTARVTITADTTVTVKFKPTLTDQEKLEKAKEALKLYFQNGDTADSISSHWLNLPVSGLHDTKISWQSSDEAIIKIKQENEWNCYGSITRPEENTQVTLTATITRSAVSITKTFDVTVRGTNEDAVISAAEQAVRAIPSFVTKDTPIQLSPKETVSVSNGSSSSSVEVDIEWKAEPAGVISVSDGTVTPHETETQTVTLTATAKKGNAESSKTVTVTVYPKNNEPNLQAVVESIINGIPTEIDADIQLPQSPSGYELTWSSSNDSILKIAGNSGHIETWDLVDRTVTLTATLEKNAASEPATKMVTVKARKKFTRKSNNIYGNSNTGGSYEFDGDKLTLCHGDGEPAAVYRVSIDAVAKTITATLERIIADGSLVAPEAAQQIFIRAIEEIFDQQISVLLLQQQPLITLRDIRNALEGQFGLPPSDGTEEELKDLFEGLSNEADFKMTYEEFLKKTKDEQSTALKELLKWWQINFYYKLWGLDETVPLTEAEKKVKSSIRSYANDQLESAKKPHIYYYLIEKDSLYTNVQYSIGTSWFRQPGTYRAENPSPDIASIEISGTFKMVTIGIKQQGSGGKKEFVARSYNGSSSFTAEARGEADKKITVTITGENKDAHTLSVQISGALSFTGVLTFSGRAIPSNWFQL</sequence>
<evidence type="ECO:0000259" key="2">
    <source>
        <dbReference type="Pfam" id="PF20578"/>
    </source>
</evidence>